<keyword evidence="10" id="KW-1185">Reference proteome</keyword>
<feature type="transmembrane region" description="Helical" evidence="7">
    <location>
        <begin position="160"/>
        <end position="181"/>
    </location>
</feature>
<dbReference type="EMBL" id="JANQBD010000011">
    <property type="protein sequence ID" value="MCR8632761.1"/>
    <property type="molecule type" value="Genomic_DNA"/>
</dbReference>
<dbReference type="RefSeq" id="WP_258214463.1">
    <property type="nucleotide sequence ID" value="NZ_JANQBD010000011.1"/>
</dbReference>
<proteinExistence type="inferred from homology"/>
<evidence type="ECO:0000256" key="6">
    <source>
        <dbReference type="ARBA" id="ARBA00023136"/>
    </source>
</evidence>
<evidence type="ECO:0000256" key="2">
    <source>
        <dbReference type="ARBA" id="ARBA00022448"/>
    </source>
</evidence>
<keyword evidence="4 7" id="KW-0812">Transmembrane</keyword>
<sequence length="286" mass="32434">MLLPLMAWYIIFKYVPMYGVIISFKDYNIMSGIGGSDWANPWYKYFEMFFSSPYFSQLLTNTLLISCYKLIFSTIPPILLAVLLNESRSIHLKKWVQTLSYMPHFLSWVIVYGIAVAFFSETNGLINRWISDLGFDAIPFLNAPEWFRSVLVGTDIWKDLGWGAIIYIAAIAGIDPSLYEAAMMDGAGRVRRIWSITLPGIANVIVLLLILRLGYILDAGFDQVFMFYNIRVYSVGDIIDTWVYRTGLEQLNFSMASAVGLFKSVIGMALVLAANKIAKRWGGGIW</sequence>
<reference evidence="9 10" key="1">
    <citation type="submission" date="2022-08" db="EMBL/GenBank/DDBJ databases">
        <title>Paenibacillus endoradicis sp. nov., Paenibacillus radicibacter sp. nov and Paenibacillus pararadicis sp. nov., three cold-adapted plant growth-promoting bacteria isolated from root of Larix gmelinii in Great Khingan.</title>
        <authorList>
            <person name="Xue H."/>
        </authorList>
    </citation>
    <scope>NUCLEOTIDE SEQUENCE [LARGE SCALE GENOMIC DNA]</scope>
    <source>
        <strain evidence="9 10">N5-1-1-5</strain>
    </source>
</reference>
<dbReference type="SUPFAM" id="SSF161098">
    <property type="entry name" value="MetI-like"/>
    <property type="match status" value="1"/>
</dbReference>
<keyword evidence="2 7" id="KW-0813">Transport</keyword>
<dbReference type="PANTHER" id="PTHR43227:SF11">
    <property type="entry name" value="BLL4140 PROTEIN"/>
    <property type="match status" value="1"/>
</dbReference>
<comment type="similarity">
    <text evidence="7">Belongs to the binding-protein-dependent transport system permease family.</text>
</comment>
<protein>
    <submittedName>
        <fullName evidence="9">ABC transporter permease subunit</fullName>
    </submittedName>
</protein>
<dbReference type="PANTHER" id="PTHR43227">
    <property type="entry name" value="BLL4140 PROTEIN"/>
    <property type="match status" value="1"/>
</dbReference>
<evidence type="ECO:0000259" key="8">
    <source>
        <dbReference type="PROSITE" id="PS50928"/>
    </source>
</evidence>
<dbReference type="Proteomes" id="UP001300012">
    <property type="component" value="Unassembled WGS sequence"/>
</dbReference>
<feature type="transmembrane region" description="Helical" evidence="7">
    <location>
        <begin position="253"/>
        <end position="274"/>
    </location>
</feature>
<accession>A0ABT1YHV3</accession>
<keyword evidence="3" id="KW-1003">Cell membrane</keyword>
<dbReference type="InterPro" id="IPR035906">
    <property type="entry name" value="MetI-like_sf"/>
</dbReference>
<evidence type="ECO:0000256" key="3">
    <source>
        <dbReference type="ARBA" id="ARBA00022475"/>
    </source>
</evidence>
<feature type="transmembrane region" description="Helical" evidence="7">
    <location>
        <begin position="105"/>
        <end position="126"/>
    </location>
</feature>
<keyword evidence="6 7" id="KW-0472">Membrane</keyword>
<comment type="subcellular location">
    <subcellularLocation>
        <location evidence="1 7">Cell membrane</location>
        <topology evidence="1 7">Multi-pass membrane protein</topology>
    </subcellularLocation>
</comment>
<evidence type="ECO:0000256" key="1">
    <source>
        <dbReference type="ARBA" id="ARBA00004651"/>
    </source>
</evidence>
<evidence type="ECO:0000256" key="4">
    <source>
        <dbReference type="ARBA" id="ARBA00022692"/>
    </source>
</evidence>
<evidence type="ECO:0000256" key="7">
    <source>
        <dbReference type="RuleBase" id="RU363032"/>
    </source>
</evidence>
<feature type="transmembrane region" description="Helical" evidence="7">
    <location>
        <begin position="63"/>
        <end position="84"/>
    </location>
</feature>
<evidence type="ECO:0000256" key="5">
    <source>
        <dbReference type="ARBA" id="ARBA00022989"/>
    </source>
</evidence>
<dbReference type="Gene3D" id="1.10.3720.10">
    <property type="entry name" value="MetI-like"/>
    <property type="match status" value="1"/>
</dbReference>
<feature type="transmembrane region" description="Helical" evidence="7">
    <location>
        <begin position="7"/>
        <end position="24"/>
    </location>
</feature>
<dbReference type="Pfam" id="PF00528">
    <property type="entry name" value="BPD_transp_1"/>
    <property type="match status" value="1"/>
</dbReference>
<dbReference type="PROSITE" id="PS50928">
    <property type="entry name" value="ABC_TM1"/>
    <property type="match status" value="1"/>
</dbReference>
<evidence type="ECO:0000313" key="10">
    <source>
        <dbReference type="Proteomes" id="UP001300012"/>
    </source>
</evidence>
<comment type="caution">
    <text evidence="9">The sequence shown here is derived from an EMBL/GenBank/DDBJ whole genome shotgun (WGS) entry which is preliminary data.</text>
</comment>
<organism evidence="9 10">
    <name type="scientific">Paenibacillus radicis</name>
    <name type="common">ex Xue et al. 2023</name>
    <dbReference type="NCBI Taxonomy" id="2972489"/>
    <lineage>
        <taxon>Bacteria</taxon>
        <taxon>Bacillati</taxon>
        <taxon>Bacillota</taxon>
        <taxon>Bacilli</taxon>
        <taxon>Bacillales</taxon>
        <taxon>Paenibacillaceae</taxon>
        <taxon>Paenibacillus</taxon>
    </lineage>
</organism>
<feature type="transmembrane region" description="Helical" evidence="7">
    <location>
        <begin position="193"/>
        <end position="217"/>
    </location>
</feature>
<dbReference type="InterPro" id="IPR050809">
    <property type="entry name" value="UgpAE/MalFG_permease"/>
</dbReference>
<keyword evidence="5 7" id="KW-1133">Transmembrane helix</keyword>
<feature type="domain" description="ABC transmembrane type-1" evidence="8">
    <location>
        <begin position="59"/>
        <end position="274"/>
    </location>
</feature>
<name>A0ABT1YHV3_9BACL</name>
<dbReference type="InterPro" id="IPR000515">
    <property type="entry name" value="MetI-like"/>
</dbReference>
<evidence type="ECO:0000313" key="9">
    <source>
        <dbReference type="EMBL" id="MCR8632761.1"/>
    </source>
</evidence>
<gene>
    <name evidence="9" type="ORF">NV381_16280</name>
</gene>